<evidence type="ECO:0000313" key="1">
    <source>
        <dbReference type="EMBL" id="GME74865.1"/>
    </source>
</evidence>
<reference evidence="1" key="1">
    <citation type="submission" date="2023-04" db="EMBL/GenBank/DDBJ databases">
        <title>Ambrosiozyma monospora NBRC 10751.</title>
        <authorList>
            <person name="Ichikawa N."/>
            <person name="Sato H."/>
            <person name="Tonouchi N."/>
        </authorList>
    </citation>
    <scope>NUCLEOTIDE SEQUENCE</scope>
    <source>
        <strain evidence="1">NBRC 10751</strain>
    </source>
</reference>
<dbReference type="Proteomes" id="UP001165064">
    <property type="component" value="Unassembled WGS sequence"/>
</dbReference>
<dbReference type="EMBL" id="BSXS01001038">
    <property type="protein sequence ID" value="GME74865.1"/>
    <property type="molecule type" value="Genomic_DNA"/>
</dbReference>
<gene>
    <name evidence="1" type="ORF">Amon02_000193100</name>
</gene>
<keyword evidence="2" id="KW-1185">Reference proteome</keyword>
<protein>
    <submittedName>
        <fullName evidence="1">Unnamed protein product</fullName>
    </submittedName>
</protein>
<comment type="caution">
    <text evidence="1">The sequence shown here is derived from an EMBL/GenBank/DDBJ whole genome shotgun (WGS) entry which is preliminary data.</text>
</comment>
<evidence type="ECO:0000313" key="2">
    <source>
        <dbReference type="Proteomes" id="UP001165064"/>
    </source>
</evidence>
<accession>A0ACB5SWK9</accession>
<sequence length="288" mass="31469">MSQASLDADFASLERMVVEYTLDNPGSLDSLVAHPSSSSSSTSGPVSIASTSSVSSSVSSVPTPPPTETELIETLKAQIKQGNIQTIMQQHEQNLHHPILTLVNGQMLRNLLIQIQKLKVDGSVAMHGIDKILKSQELVFGFVAASPAFVVLWYAGGIVRGLIRGSGNGLRGMLGLGGIRESKVEVLKSLNCVERLIDLRLIAISESKASGNITDGVDGGVVEISKDYHTEGLLYLELMNLKKLGLLILPLNLRSNWISDLNDLNCFDYRLKKLTLNRLWNTYGYYFR</sequence>
<organism evidence="1 2">
    <name type="scientific">Ambrosiozyma monospora</name>
    <name type="common">Yeast</name>
    <name type="synonym">Endomycopsis monosporus</name>
    <dbReference type="NCBI Taxonomy" id="43982"/>
    <lineage>
        <taxon>Eukaryota</taxon>
        <taxon>Fungi</taxon>
        <taxon>Dikarya</taxon>
        <taxon>Ascomycota</taxon>
        <taxon>Saccharomycotina</taxon>
        <taxon>Pichiomycetes</taxon>
        <taxon>Pichiales</taxon>
        <taxon>Pichiaceae</taxon>
        <taxon>Ambrosiozyma</taxon>
    </lineage>
</organism>
<proteinExistence type="predicted"/>
<name>A0ACB5SWK9_AMBMO</name>